<proteinExistence type="predicted"/>
<evidence type="ECO:0000313" key="1">
    <source>
        <dbReference type="EMBL" id="AWG26251.1"/>
    </source>
</evidence>
<protein>
    <recommendedName>
        <fullName evidence="3">Lipoprotein</fullName>
    </recommendedName>
</protein>
<reference evidence="1 2" key="1">
    <citation type="submission" date="2017-04" db="EMBL/GenBank/DDBJ databases">
        <title>Complete genome sequence of Flavobacterium kingsejong AJ004.</title>
        <authorList>
            <person name="Lee P.C."/>
        </authorList>
    </citation>
    <scope>NUCLEOTIDE SEQUENCE [LARGE SCALE GENOMIC DNA]</scope>
    <source>
        <strain evidence="1 2">AJ004</strain>
    </source>
</reference>
<dbReference type="OrthoDB" id="1262894at2"/>
<dbReference type="RefSeq" id="WP_108737786.1">
    <property type="nucleotide sequence ID" value="NZ_CP020919.1"/>
</dbReference>
<dbReference type="KEGG" id="fki:FK004_13940"/>
<keyword evidence="2" id="KW-1185">Reference proteome</keyword>
<name>A0A2S1LRG1_9FLAO</name>
<organism evidence="1 2">
    <name type="scientific">Flavobacterium kingsejongi</name>
    <dbReference type="NCBI Taxonomy" id="1678728"/>
    <lineage>
        <taxon>Bacteria</taxon>
        <taxon>Pseudomonadati</taxon>
        <taxon>Bacteroidota</taxon>
        <taxon>Flavobacteriia</taxon>
        <taxon>Flavobacteriales</taxon>
        <taxon>Flavobacteriaceae</taxon>
        <taxon>Flavobacterium</taxon>
    </lineage>
</organism>
<evidence type="ECO:0000313" key="2">
    <source>
        <dbReference type="Proteomes" id="UP000244677"/>
    </source>
</evidence>
<sequence length="122" mass="13884">MKKYFLLLLIFITVSCGRFPMTSFYVKNNSDQPVHFNATVIKYSGTLGSYPYNQSFDVPPRDSILARRIGFKKNGGSPQSWFTAFEIAPVADTEFNDPTASGNWKRYSDAKGKPFYTFQLVK</sequence>
<dbReference type="EMBL" id="CP020919">
    <property type="protein sequence ID" value="AWG26251.1"/>
    <property type="molecule type" value="Genomic_DNA"/>
</dbReference>
<dbReference type="PROSITE" id="PS51257">
    <property type="entry name" value="PROKAR_LIPOPROTEIN"/>
    <property type="match status" value="1"/>
</dbReference>
<gene>
    <name evidence="1" type="ORF">FK004_13940</name>
</gene>
<evidence type="ECO:0008006" key="3">
    <source>
        <dbReference type="Google" id="ProtNLM"/>
    </source>
</evidence>
<accession>A0A2S1LRG1</accession>
<dbReference type="AlphaFoldDB" id="A0A2S1LRG1"/>
<dbReference type="Proteomes" id="UP000244677">
    <property type="component" value="Chromosome"/>
</dbReference>